<dbReference type="RefSeq" id="XP_001583933.1">
    <property type="nucleotide sequence ID" value="XM_001583883.1"/>
</dbReference>
<feature type="region of interest" description="Disordered" evidence="1">
    <location>
        <begin position="155"/>
        <end position="187"/>
    </location>
</feature>
<dbReference type="KEGG" id="tva:5468506"/>
<feature type="compositionally biased region" description="Basic and acidic residues" evidence="1">
    <location>
        <begin position="46"/>
        <end position="56"/>
    </location>
</feature>
<dbReference type="EMBL" id="DS113181">
    <property type="protein sequence ID" value="EAY22947.1"/>
    <property type="molecule type" value="Genomic_DNA"/>
</dbReference>
<feature type="region of interest" description="Disordered" evidence="1">
    <location>
        <begin position="42"/>
        <end position="75"/>
    </location>
</feature>
<dbReference type="AlphaFoldDB" id="A2D9U1"/>
<keyword evidence="3" id="KW-1185">Reference proteome</keyword>
<reference evidence="2" key="2">
    <citation type="journal article" date="2007" name="Science">
        <title>Draft genome sequence of the sexually transmitted pathogen Trichomonas vaginalis.</title>
        <authorList>
            <person name="Carlton J.M."/>
            <person name="Hirt R.P."/>
            <person name="Silva J.C."/>
            <person name="Delcher A.L."/>
            <person name="Schatz M."/>
            <person name="Zhao Q."/>
            <person name="Wortman J.R."/>
            <person name="Bidwell S.L."/>
            <person name="Alsmark U.C.M."/>
            <person name="Besteiro S."/>
            <person name="Sicheritz-Ponten T."/>
            <person name="Noel C.J."/>
            <person name="Dacks J.B."/>
            <person name="Foster P.G."/>
            <person name="Simillion C."/>
            <person name="Van de Peer Y."/>
            <person name="Miranda-Saavedra D."/>
            <person name="Barton G.J."/>
            <person name="Westrop G.D."/>
            <person name="Mueller S."/>
            <person name="Dessi D."/>
            <person name="Fiori P.L."/>
            <person name="Ren Q."/>
            <person name="Paulsen I."/>
            <person name="Zhang H."/>
            <person name="Bastida-Corcuera F.D."/>
            <person name="Simoes-Barbosa A."/>
            <person name="Brown M.T."/>
            <person name="Hayes R.D."/>
            <person name="Mukherjee M."/>
            <person name="Okumura C.Y."/>
            <person name="Schneider R."/>
            <person name="Smith A.J."/>
            <person name="Vanacova S."/>
            <person name="Villalvazo M."/>
            <person name="Haas B.J."/>
            <person name="Pertea M."/>
            <person name="Feldblyum T.V."/>
            <person name="Utterback T.R."/>
            <person name="Shu C.L."/>
            <person name="Osoegawa K."/>
            <person name="de Jong P.J."/>
            <person name="Hrdy I."/>
            <person name="Horvathova L."/>
            <person name="Zubacova Z."/>
            <person name="Dolezal P."/>
            <person name="Malik S.B."/>
            <person name="Logsdon J.M. Jr."/>
            <person name="Henze K."/>
            <person name="Gupta A."/>
            <person name="Wang C.C."/>
            <person name="Dunne R.L."/>
            <person name="Upcroft J.A."/>
            <person name="Upcroft P."/>
            <person name="White O."/>
            <person name="Salzberg S.L."/>
            <person name="Tang P."/>
            <person name="Chiu C.-H."/>
            <person name="Lee Y.-S."/>
            <person name="Embley T.M."/>
            <person name="Coombs G.H."/>
            <person name="Mottram J.C."/>
            <person name="Tachezy J."/>
            <person name="Fraser-Liggett C.M."/>
            <person name="Johnson P.J."/>
        </authorList>
    </citation>
    <scope>NUCLEOTIDE SEQUENCE [LARGE SCALE GENOMIC DNA]</scope>
    <source>
        <strain evidence="2">G3</strain>
    </source>
</reference>
<sequence length="187" mass="21512">MYSKCSMVISDDFMNASVSSATSNGASEIALFDENHLTKLSHKQKRREDEVRDLLNRRSPSKYSPGKSNSTKLLSSKDAKIRYLQNQIEEVRQEINRIKMEGESQIKEYNQTLKQEQDDFEIEVKKFREEGATIDAKYVKLIEELEKRFESCRKPLTEVPPQISQDSNKSNATVEEIASSSDTEHQV</sequence>
<organism evidence="2 3">
    <name type="scientific">Trichomonas vaginalis (strain ATCC PRA-98 / G3)</name>
    <dbReference type="NCBI Taxonomy" id="412133"/>
    <lineage>
        <taxon>Eukaryota</taxon>
        <taxon>Metamonada</taxon>
        <taxon>Parabasalia</taxon>
        <taxon>Trichomonadida</taxon>
        <taxon>Trichomonadidae</taxon>
        <taxon>Trichomonas</taxon>
    </lineage>
</organism>
<evidence type="ECO:0000313" key="2">
    <source>
        <dbReference type="EMBL" id="EAY22947.1"/>
    </source>
</evidence>
<reference evidence="2" key="1">
    <citation type="submission" date="2006-10" db="EMBL/GenBank/DDBJ databases">
        <authorList>
            <person name="Amadeo P."/>
            <person name="Zhao Q."/>
            <person name="Wortman J."/>
            <person name="Fraser-Liggett C."/>
            <person name="Carlton J."/>
        </authorList>
    </citation>
    <scope>NUCLEOTIDE SEQUENCE</scope>
    <source>
        <strain evidence="2">G3</strain>
    </source>
</reference>
<accession>A2D9U1</accession>
<dbReference type="VEuPathDB" id="TrichDB:TVAGG3_0291470"/>
<gene>
    <name evidence="2" type="ORF">TVAG_076940</name>
</gene>
<feature type="compositionally biased region" description="Polar residues" evidence="1">
    <location>
        <begin position="162"/>
        <end position="181"/>
    </location>
</feature>
<dbReference type="VEuPathDB" id="TrichDB:TVAG_076940"/>
<dbReference type="SMR" id="A2D9U1"/>
<evidence type="ECO:0000313" key="3">
    <source>
        <dbReference type="Proteomes" id="UP000001542"/>
    </source>
</evidence>
<proteinExistence type="predicted"/>
<protein>
    <submittedName>
        <fullName evidence="2">Uncharacterized protein</fullName>
    </submittedName>
</protein>
<evidence type="ECO:0000256" key="1">
    <source>
        <dbReference type="SAM" id="MobiDB-lite"/>
    </source>
</evidence>
<name>A2D9U1_TRIV3</name>
<dbReference type="Proteomes" id="UP000001542">
    <property type="component" value="Unassembled WGS sequence"/>
</dbReference>
<dbReference type="InParanoid" id="A2D9U1"/>